<evidence type="ECO:0000313" key="1">
    <source>
        <dbReference type="EMBL" id="MCV7225607.1"/>
    </source>
</evidence>
<dbReference type="RefSeq" id="WP_264066392.1">
    <property type="nucleotide sequence ID" value="NZ_JACKTY010000016.1"/>
</dbReference>
<dbReference type="EMBL" id="JACKTY010000016">
    <property type="protein sequence ID" value="MCV7225607.1"/>
    <property type="molecule type" value="Genomic_DNA"/>
</dbReference>
<accession>A0ABT3C812</accession>
<dbReference type="Pfam" id="PF21863">
    <property type="entry name" value="HTH_67"/>
    <property type="match status" value="1"/>
</dbReference>
<dbReference type="Proteomes" id="UP001526201">
    <property type="component" value="Unassembled WGS sequence"/>
</dbReference>
<protein>
    <recommendedName>
        <fullName evidence="3">SalK</fullName>
    </recommendedName>
</protein>
<organism evidence="1 2">
    <name type="scientific">Mycolicibacterium komossense</name>
    <dbReference type="NCBI Taxonomy" id="1779"/>
    <lineage>
        <taxon>Bacteria</taxon>
        <taxon>Bacillati</taxon>
        <taxon>Actinomycetota</taxon>
        <taxon>Actinomycetes</taxon>
        <taxon>Mycobacteriales</taxon>
        <taxon>Mycobacteriaceae</taxon>
        <taxon>Mycolicibacterium</taxon>
    </lineage>
</organism>
<comment type="caution">
    <text evidence="1">The sequence shown here is derived from an EMBL/GenBank/DDBJ whole genome shotgun (WGS) entry which is preliminary data.</text>
</comment>
<dbReference type="NCBIfam" id="NF047719">
    <property type="entry name" value="SCO6745_fam_HTH"/>
    <property type="match status" value="1"/>
</dbReference>
<name>A0ABT3C812_9MYCO</name>
<keyword evidence="2" id="KW-1185">Reference proteome</keyword>
<evidence type="ECO:0000313" key="2">
    <source>
        <dbReference type="Proteomes" id="UP001526201"/>
    </source>
</evidence>
<evidence type="ECO:0008006" key="3">
    <source>
        <dbReference type="Google" id="ProtNLM"/>
    </source>
</evidence>
<gene>
    <name evidence="1" type="ORF">H7J73_06125</name>
</gene>
<sequence length="296" mass="32011">MERTPSLARRLFDRFEPVHGVVYFAPEVRAALDGLGYRGYWMGYFAARSAPLGEVPAEVVTALFYNFSPARVAKALPTAWEIAPPAEALRVRCQTAVAALHRYGVADSRHDEDVSTTADLLAKAATTTPVAGRPLFAANSALPWPSTPVEKLWHAATLLREHRGDGHIAALVAAGVSGRESNVLHAAAGAVDPEYIKRTRDYDDDEWQQCCAGLARRGLIDAADLTVTAQGRDLKQQIEAVTNTVALSAFDALDDSEIEALFAALTPITRTVIAGGDLPEMTPMGLRRDELHDDQP</sequence>
<dbReference type="InterPro" id="IPR054058">
    <property type="entry name" value="HTH_67"/>
</dbReference>
<proteinExistence type="predicted"/>
<reference evidence="1 2" key="1">
    <citation type="journal article" date="2022" name="BMC Genomics">
        <title>Comparative genome analysis of mycobacteria focusing on tRNA and non-coding RNA.</title>
        <authorList>
            <person name="Behra P.R.K."/>
            <person name="Pettersson B.M.F."/>
            <person name="Ramesh M."/>
            <person name="Das S."/>
            <person name="Dasgupta S."/>
            <person name="Kirsebom L.A."/>
        </authorList>
    </citation>
    <scope>NUCLEOTIDE SEQUENCE [LARGE SCALE GENOMIC DNA]</scope>
    <source>
        <strain evidence="1 2">DSM 44078</strain>
    </source>
</reference>